<sequence length="99" mass="10902">MSNWARSAEGLSTCIWAMYLSSLVARSRPTSMSKSSGVSSMNLVWHAPARKVGWARMLVTKGMLVLTPRTCSSLMARMALRHTPSKVLSQEVTLTSRES</sequence>
<dbReference type="AlphaFoldDB" id="A0A174QD01"/>
<gene>
    <name evidence="1" type="ORF">ERS852411_03477</name>
</gene>
<organism evidence="1 2">
    <name type="scientific">Flavonifractor plautii</name>
    <name type="common">Fusobacterium plautii</name>
    <dbReference type="NCBI Taxonomy" id="292800"/>
    <lineage>
        <taxon>Bacteria</taxon>
        <taxon>Bacillati</taxon>
        <taxon>Bacillota</taxon>
        <taxon>Clostridia</taxon>
        <taxon>Eubacteriales</taxon>
        <taxon>Oscillospiraceae</taxon>
        <taxon>Flavonifractor</taxon>
    </lineage>
</organism>
<name>A0A174QD01_FLAPL</name>
<evidence type="ECO:0000313" key="2">
    <source>
        <dbReference type="Proteomes" id="UP000095746"/>
    </source>
</evidence>
<reference evidence="1 2" key="1">
    <citation type="submission" date="2015-09" db="EMBL/GenBank/DDBJ databases">
        <authorList>
            <consortium name="Pathogen Informatics"/>
        </authorList>
    </citation>
    <scope>NUCLEOTIDE SEQUENCE [LARGE SCALE GENOMIC DNA]</scope>
    <source>
        <strain evidence="1 2">2789STDY5608854</strain>
    </source>
</reference>
<proteinExistence type="predicted"/>
<accession>A0A174QD01</accession>
<evidence type="ECO:0000313" key="1">
    <source>
        <dbReference type="EMBL" id="CUP69696.1"/>
    </source>
</evidence>
<dbReference type="EMBL" id="CYZT01000454">
    <property type="protein sequence ID" value="CUP69696.1"/>
    <property type="molecule type" value="Genomic_DNA"/>
</dbReference>
<protein>
    <submittedName>
        <fullName evidence="1">Uncharacterized protein</fullName>
    </submittedName>
</protein>
<dbReference type="Proteomes" id="UP000095746">
    <property type="component" value="Unassembled WGS sequence"/>
</dbReference>